<dbReference type="EMBL" id="FQZS01000030">
    <property type="protein sequence ID" value="SHJ32382.1"/>
    <property type="molecule type" value="Genomic_DNA"/>
</dbReference>
<evidence type="ECO:0000256" key="4">
    <source>
        <dbReference type="ARBA" id="ARBA00023136"/>
    </source>
</evidence>
<feature type="transmembrane region" description="Helical" evidence="5">
    <location>
        <begin position="206"/>
        <end position="226"/>
    </location>
</feature>
<dbReference type="InterPro" id="IPR007300">
    <property type="entry name" value="CidB/LrgB"/>
</dbReference>
<organism evidence="6 7">
    <name type="scientific">Lutispora thermophila DSM 19022</name>
    <dbReference type="NCBI Taxonomy" id="1122184"/>
    <lineage>
        <taxon>Bacteria</taxon>
        <taxon>Bacillati</taxon>
        <taxon>Bacillota</taxon>
        <taxon>Clostridia</taxon>
        <taxon>Lutisporales</taxon>
        <taxon>Lutisporaceae</taxon>
        <taxon>Lutispora</taxon>
    </lineage>
</organism>
<feature type="transmembrane region" description="Helical" evidence="5">
    <location>
        <begin position="6"/>
        <end position="26"/>
    </location>
</feature>
<evidence type="ECO:0000256" key="2">
    <source>
        <dbReference type="ARBA" id="ARBA00022692"/>
    </source>
</evidence>
<keyword evidence="2 5" id="KW-0812">Transmembrane</keyword>
<dbReference type="PANTHER" id="PTHR30249:SF0">
    <property type="entry name" value="PLASTIDAL GLYCOLATE_GLYCERATE TRANSLOCATOR 1, CHLOROPLASTIC"/>
    <property type="match status" value="1"/>
</dbReference>
<comment type="subcellular location">
    <subcellularLocation>
        <location evidence="1">Membrane</location>
        <topology evidence="1">Multi-pass membrane protein</topology>
    </subcellularLocation>
</comment>
<keyword evidence="3 5" id="KW-1133">Transmembrane helix</keyword>
<evidence type="ECO:0000256" key="3">
    <source>
        <dbReference type="ARBA" id="ARBA00022989"/>
    </source>
</evidence>
<dbReference type="OrthoDB" id="9811701at2"/>
<evidence type="ECO:0000256" key="5">
    <source>
        <dbReference type="SAM" id="Phobius"/>
    </source>
</evidence>
<feature type="transmembrane region" description="Helical" evidence="5">
    <location>
        <begin position="144"/>
        <end position="165"/>
    </location>
</feature>
<dbReference type="GO" id="GO:0016020">
    <property type="term" value="C:membrane"/>
    <property type="evidence" value="ECO:0007669"/>
    <property type="project" value="UniProtKB-SubCell"/>
</dbReference>
<accession>A0A1M6ID34</accession>
<protein>
    <submittedName>
        <fullName evidence="6">TIGR00659 family protein</fullName>
    </submittedName>
</protein>
<reference evidence="6 7" key="1">
    <citation type="submission" date="2016-11" db="EMBL/GenBank/DDBJ databases">
        <authorList>
            <person name="Jaros S."/>
            <person name="Januszkiewicz K."/>
            <person name="Wedrychowicz H."/>
        </authorList>
    </citation>
    <scope>NUCLEOTIDE SEQUENCE [LARGE SCALE GENOMIC DNA]</scope>
    <source>
        <strain evidence="6 7">DSM 19022</strain>
    </source>
</reference>
<gene>
    <name evidence="6" type="ORF">SAMN02745176_03198</name>
</gene>
<feature type="transmembrane region" description="Helical" evidence="5">
    <location>
        <begin position="33"/>
        <end position="53"/>
    </location>
</feature>
<dbReference type="STRING" id="1122184.SAMN02745176_03198"/>
<feature type="transmembrane region" description="Helical" evidence="5">
    <location>
        <begin position="65"/>
        <end position="82"/>
    </location>
</feature>
<dbReference type="AlphaFoldDB" id="A0A1M6ID34"/>
<keyword evidence="7" id="KW-1185">Reference proteome</keyword>
<feature type="transmembrane region" description="Helical" evidence="5">
    <location>
        <begin position="94"/>
        <end position="114"/>
    </location>
</feature>
<evidence type="ECO:0000256" key="1">
    <source>
        <dbReference type="ARBA" id="ARBA00004141"/>
    </source>
</evidence>
<dbReference type="Pfam" id="PF04172">
    <property type="entry name" value="LrgB"/>
    <property type="match status" value="1"/>
</dbReference>
<evidence type="ECO:0000313" key="7">
    <source>
        <dbReference type="Proteomes" id="UP000184442"/>
    </source>
</evidence>
<dbReference type="Proteomes" id="UP000184442">
    <property type="component" value="Unassembled WGS sequence"/>
</dbReference>
<name>A0A1M6ID34_9FIRM</name>
<keyword evidence="4 5" id="KW-0472">Membrane</keyword>
<sequence>MNQIFANSTAFGFVLTLIAYGIGVYLKKKLHYQIFNPILIAIVVIIGFLSFFNVDYENYNSSAQYISYFLTPATVSLAIPLYRQISLLKRNLKAIIVGILSGVLSSMVSVWGFSKLFGFTHIEYVTLLPKSVTTAIGMGISEELGGLVSITVATIIITGIIGNVFSNILFKCFNIVEPIAKGLSLGTASHAIGTSKAMELGEIEGAMSSLSIVVSGLLTVIIAPLFSNLI</sequence>
<proteinExistence type="predicted"/>
<dbReference type="RefSeq" id="WP_073027489.1">
    <property type="nucleotide sequence ID" value="NZ_FQZS01000030.1"/>
</dbReference>
<evidence type="ECO:0000313" key="6">
    <source>
        <dbReference type="EMBL" id="SHJ32382.1"/>
    </source>
</evidence>
<dbReference type="PANTHER" id="PTHR30249">
    <property type="entry name" value="PUTATIVE SEROTONIN TRANSPORTER"/>
    <property type="match status" value="1"/>
</dbReference>